<dbReference type="GO" id="GO:0051604">
    <property type="term" value="P:protein maturation"/>
    <property type="evidence" value="ECO:0007669"/>
    <property type="project" value="UniProtKB-ARBA"/>
</dbReference>
<dbReference type="PANTHER" id="PTHR19282:SF515">
    <property type="entry name" value="TETRASPANIN"/>
    <property type="match status" value="1"/>
</dbReference>
<reference evidence="16" key="1">
    <citation type="submission" date="2025-08" db="UniProtKB">
        <authorList>
            <consortium name="RefSeq"/>
        </authorList>
    </citation>
    <scope>IDENTIFICATION</scope>
    <source>
        <tissue evidence="16">Gonads</tissue>
    </source>
</reference>
<feature type="transmembrane region" description="Helical" evidence="14">
    <location>
        <begin position="125"/>
        <end position="145"/>
    </location>
</feature>
<keyword evidence="15" id="KW-1185">Reference proteome</keyword>
<evidence type="ECO:0000256" key="5">
    <source>
        <dbReference type="ARBA" id="ARBA00022475"/>
    </source>
</evidence>
<dbReference type="GO" id="GO:0046930">
    <property type="term" value="C:pore complex"/>
    <property type="evidence" value="ECO:0007669"/>
    <property type="project" value="UniProtKB-ARBA"/>
</dbReference>
<dbReference type="AlphaFoldDB" id="A0A1S3K2B5"/>
<dbReference type="InParanoid" id="A0A1S3K2B5"/>
<proteinExistence type="inferred from homology"/>
<keyword evidence="11" id="KW-1015">Disulfide bond</keyword>
<organism evidence="15 16">
    <name type="scientific">Lingula anatina</name>
    <name type="common">Brachiopod</name>
    <name type="synonym">Lingula unguis</name>
    <dbReference type="NCBI Taxonomy" id="7574"/>
    <lineage>
        <taxon>Eukaryota</taxon>
        <taxon>Metazoa</taxon>
        <taxon>Spiralia</taxon>
        <taxon>Lophotrochozoa</taxon>
        <taxon>Brachiopoda</taxon>
        <taxon>Linguliformea</taxon>
        <taxon>Lingulata</taxon>
        <taxon>Lingulida</taxon>
        <taxon>Linguloidea</taxon>
        <taxon>Lingulidae</taxon>
        <taxon>Lingula</taxon>
    </lineage>
</organism>
<evidence type="ECO:0000256" key="10">
    <source>
        <dbReference type="ARBA" id="ARBA00023136"/>
    </source>
</evidence>
<accession>A0A1S3K2B5</accession>
<keyword evidence="10 14" id="KW-0472">Membrane</keyword>
<dbReference type="RefSeq" id="XP_013416775.1">
    <property type="nucleotide sequence ID" value="XM_013561321.1"/>
</dbReference>
<feature type="transmembrane region" description="Helical" evidence="14">
    <location>
        <begin position="262"/>
        <end position="284"/>
    </location>
</feature>
<dbReference type="PRINTS" id="PR00259">
    <property type="entry name" value="TMFOUR"/>
</dbReference>
<dbReference type="InterPro" id="IPR018503">
    <property type="entry name" value="Tetraspanin_CS"/>
</dbReference>
<dbReference type="KEGG" id="lak:106178211"/>
<comment type="subcellular location">
    <subcellularLocation>
        <location evidence="2">Cell junction</location>
        <location evidence="2">Adherens junction</location>
    </subcellularLocation>
    <subcellularLocation>
        <location evidence="3">Cell membrane</location>
        <topology evidence="3">Multi-pass membrane protein</topology>
    </subcellularLocation>
    <subcellularLocation>
        <location evidence="1">Cytoplasm</location>
    </subcellularLocation>
</comment>
<evidence type="ECO:0000256" key="8">
    <source>
        <dbReference type="ARBA" id="ARBA00022949"/>
    </source>
</evidence>
<feature type="transmembrane region" description="Helical" evidence="14">
    <location>
        <begin position="92"/>
        <end position="113"/>
    </location>
</feature>
<evidence type="ECO:0000256" key="7">
    <source>
        <dbReference type="ARBA" id="ARBA00022692"/>
    </source>
</evidence>
<gene>
    <name evidence="16" type="primary">LOC106178211</name>
</gene>
<dbReference type="GO" id="GO:0065003">
    <property type="term" value="P:protein-containing complex assembly"/>
    <property type="evidence" value="ECO:0007669"/>
    <property type="project" value="UniProtKB-ARBA"/>
</dbReference>
<evidence type="ECO:0000256" key="9">
    <source>
        <dbReference type="ARBA" id="ARBA00022989"/>
    </source>
</evidence>
<feature type="transmembrane region" description="Helical" evidence="14">
    <location>
        <begin position="51"/>
        <end position="72"/>
    </location>
</feature>
<dbReference type="GO" id="GO:0005737">
    <property type="term" value="C:cytoplasm"/>
    <property type="evidence" value="ECO:0007669"/>
    <property type="project" value="UniProtKB-SubCell"/>
</dbReference>
<keyword evidence="8" id="KW-0965">Cell junction</keyword>
<keyword evidence="5" id="KW-1003">Cell membrane</keyword>
<evidence type="ECO:0000256" key="4">
    <source>
        <dbReference type="ARBA" id="ARBA00006840"/>
    </source>
</evidence>
<dbReference type="InterPro" id="IPR008952">
    <property type="entry name" value="Tetraspanin_EC2_sf"/>
</dbReference>
<evidence type="ECO:0000256" key="3">
    <source>
        <dbReference type="ARBA" id="ARBA00004651"/>
    </source>
</evidence>
<keyword evidence="7 14" id="KW-0812">Transmembrane</keyword>
<evidence type="ECO:0000256" key="13">
    <source>
        <dbReference type="ARBA" id="ARBA00040369"/>
    </source>
</evidence>
<evidence type="ECO:0000313" key="15">
    <source>
        <dbReference type="Proteomes" id="UP000085678"/>
    </source>
</evidence>
<dbReference type="GO" id="GO:0005886">
    <property type="term" value="C:plasma membrane"/>
    <property type="evidence" value="ECO:0007669"/>
    <property type="project" value="UniProtKB-SubCell"/>
</dbReference>
<keyword evidence="9 14" id="KW-1133">Transmembrane helix</keyword>
<dbReference type="GO" id="GO:0005912">
    <property type="term" value="C:adherens junction"/>
    <property type="evidence" value="ECO:0007669"/>
    <property type="project" value="UniProtKB-SubCell"/>
</dbReference>
<keyword evidence="6" id="KW-0963">Cytoplasm</keyword>
<sequence length="322" mass="35586">MQPYSNHVQDWHESTSLDERVIRTHGGCCSVDDCCLCETWTKYSLFGINFLVFRLPYFTQLAGGAFIGIGSWARIEKQGFASLDSVITDPAFLVLAVGCAMFVISFFGCLGALRENICLLQTFCAILVLVFLAELASGVIAFVFLDHITAGLTKYTRQAIVNYQDDLDLQNAIDYIQSEYKCCGGSGYNDWDVNIYFNCSSAAVSHCGVPMSCCKQQTLPQSLLKNIQCGYGSRSLGEQSADNVIHTNGCIGALLQLFRDQLFIIGLIAFSVGFLELFAILLACNMIKIVTKARLSYAEHRRQYYGQDHASVHEEGVNNVAL</sequence>
<evidence type="ECO:0000313" key="16">
    <source>
        <dbReference type="RefSeq" id="XP_013416775.1"/>
    </source>
</evidence>
<protein>
    <recommendedName>
        <fullName evidence="13">Tetraspanin-33</fullName>
    </recommendedName>
</protein>
<name>A0A1S3K2B5_LINAN</name>
<dbReference type="Gene3D" id="1.10.1450.10">
    <property type="entry name" value="Tetraspanin"/>
    <property type="match status" value="1"/>
</dbReference>
<dbReference type="InterPro" id="IPR018499">
    <property type="entry name" value="Tetraspanin/Peripherin"/>
</dbReference>
<evidence type="ECO:0000256" key="2">
    <source>
        <dbReference type="ARBA" id="ARBA00004536"/>
    </source>
</evidence>
<dbReference type="Pfam" id="PF00335">
    <property type="entry name" value="Tetraspanin"/>
    <property type="match status" value="1"/>
</dbReference>
<dbReference type="SUPFAM" id="SSF48652">
    <property type="entry name" value="Tetraspanin"/>
    <property type="match status" value="1"/>
</dbReference>
<dbReference type="PANTHER" id="PTHR19282">
    <property type="entry name" value="TETRASPANIN"/>
    <property type="match status" value="1"/>
</dbReference>
<dbReference type="FunFam" id="1.10.1450.10:FF:000007">
    <property type="entry name" value="Tetraspanin"/>
    <property type="match status" value="1"/>
</dbReference>
<evidence type="ECO:0000256" key="6">
    <source>
        <dbReference type="ARBA" id="ARBA00022490"/>
    </source>
</evidence>
<evidence type="ECO:0000256" key="1">
    <source>
        <dbReference type="ARBA" id="ARBA00004496"/>
    </source>
</evidence>
<dbReference type="STRING" id="7574.A0A1S3K2B5"/>
<evidence type="ECO:0000256" key="12">
    <source>
        <dbReference type="ARBA" id="ARBA00023180"/>
    </source>
</evidence>
<evidence type="ECO:0000256" key="11">
    <source>
        <dbReference type="ARBA" id="ARBA00023157"/>
    </source>
</evidence>
<dbReference type="GO" id="GO:0019899">
    <property type="term" value="F:enzyme binding"/>
    <property type="evidence" value="ECO:0007669"/>
    <property type="project" value="UniProtKB-ARBA"/>
</dbReference>
<dbReference type="OrthoDB" id="2014092at2759"/>
<dbReference type="GO" id="GO:0072659">
    <property type="term" value="P:protein localization to plasma membrane"/>
    <property type="evidence" value="ECO:0007669"/>
    <property type="project" value="UniProtKB-ARBA"/>
</dbReference>
<evidence type="ECO:0000256" key="14">
    <source>
        <dbReference type="SAM" id="Phobius"/>
    </source>
</evidence>
<keyword evidence="12" id="KW-0325">Glycoprotein</keyword>
<dbReference type="Proteomes" id="UP000085678">
    <property type="component" value="Unplaced"/>
</dbReference>
<dbReference type="GeneID" id="106178211"/>
<comment type="similarity">
    <text evidence="4">Belongs to the tetraspanin (TM4SF) family.</text>
</comment>
<dbReference type="PROSITE" id="PS00421">
    <property type="entry name" value="TM4_1"/>
    <property type="match status" value="1"/>
</dbReference>